<comment type="subcellular location">
    <subcellularLocation>
        <location evidence="1">Cytoplasm</location>
    </subcellularLocation>
</comment>
<dbReference type="EMBL" id="UINC01000029">
    <property type="protein sequence ID" value="SUZ47674.1"/>
    <property type="molecule type" value="Genomic_DNA"/>
</dbReference>
<dbReference type="HAMAP" id="MF_00056">
    <property type="entry name" value="KDO8P_synth"/>
    <property type="match status" value="1"/>
</dbReference>
<gene>
    <name evidence="8" type="ORF">METZ01_LOCUS528</name>
</gene>
<evidence type="ECO:0000313" key="8">
    <source>
        <dbReference type="EMBL" id="SUZ47674.1"/>
    </source>
</evidence>
<accession>A0A381N0W8</accession>
<dbReference type="InterPro" id="IPR006269">
    <property type="entry name" value="KDO8P_synthase"/>
</dbReference>
<evidence type="ECO:0000256" key="1">
    <source>
        <dbReference type="ARBA" id="ARBA00004496"/>
    </source>
</evidence>
<comment type="similarity">
    <text evidence="2">Belongs to the KdsA family.</text>
</comment>
<dbReference type="NCBIfam" id="TIGR01362">
    <property type="entry name" value="KDO8P_synth"/>
    <property type="match status" value="1"/>
</dbReference>
<dbReference type="Pfam" id="PF00793">
    <property type="entry name" value="DAHP_synth_1"/>
    <property type="match status" value="1"/>
</dbReference>
<proteinExistence type="inferred from homology"/>
<organism evidence="8">
    <name type="scientific">marine metagenome</name>
    <dbReference type="NCBI Taxonomy" id="408172"/>
    <lineage>
        <taxon>unclassified sequences</taxon>
        <taxon>metagenomes</taxon>
        <taxon>ecological metagenomes</taxon>
    </lineage>
</organism>
<dbReference type="NCBIfam" id="NF003543">
    <property type="entry name" value="PRK05198.1"/>
    <property type="match status" value="1"/>
</dbReference>
<evidence type="ECO:0000256" key="3">
    <source>
        <dbReference type="ARBA" id="ARBA00012693"/>
    </source>
</evidence>
<evidence type="ECO:0000259" key="7">
    <source>
        <dbReference type="Pfam" id="PF00793"/>
    </source>
</evidence>
<dbReference type="SUPFAM" id="SSF51569">
    <property type="entry name" value="Aldolase"/>
    <property type="match status" value="1"/>
</dbReference>
<name>A0A381N0W8_9ZZZZ</name>
<evidence type="ECO:0000256" key="4">
    <source>
        <dbReference type="ARBA" id="ARBA00022490"/>
    </source>
</evidence>
<dbReference type="GO" id="GO:0008676">
    <property type="term" value="F:3-deoxy-8-phosphooctulonate synthase activity"/>
    <property type="evidence" value="ECO:0007669"/>
    <property type="project" value="UniProtKB-EC"/>
</dbReference>
<dbReference type="AlphaFoldDB" id="A0A381N0W8"/>
<sequence length="271" mass="29500">MKNIFQINGIEFGGDTLPIIAGPCVIESRDHVLYMAEKIKKITDENNLPFIFKSSFDKGNRTSHSSFRGPGIDKGLRILADVKQSFNILITTDIHSESQANTVGEIVDIIQIPAFLCRQSDIINAAVKTCKTINVKKGQFMAPWDVSNIIEKVAEANGDKLLLTERGSSFGYNSLVSDMTSIPIMQDFGVPVIFDATHSVQRPGGLGKTTGGAREFIPTLAKAAVAAGCNGVFMEVHDDPNNAKSDAASQWPLEKLDHLLKSLNRVKQAVL</sequence>
<feature type="domain" description="DAHP synthetase I/KDSA" evidence="7">
    <location>
        <begin position="9"/>
        <end position="269"/>
    </location>
</feature>
<evidence type="ECO:0000256" key="2">
    <source>
        <dbReference type="ARBA" id="ARBA00010499"/>
    </source>
</evidence>
<evidence type="ECO:0000256" key="5">
    <source>
        <dbReference type="ARBA" id="ARBA00022679"/>
    </source>
</evidence>
<keyword evidence="5" id="KW-0808">Transferase</keyword>
<comment type="catalytic activity">
    <reaction evidence="6">
        <text>D-arabinose 5-phosphate + phosphoenolpyruvate + H2O = 3-deoxy-alpha-D-manno-2-octulosonate-8-phosphate + phosphate</text>
        <dbReference type="Rhea" id="RHEA:14053"/>
        <dbReference type="ChEBI" id="CHEBI:15377"/>
        <dbReference type="ChEBI" id="CHEBI:43474"/>
        <dbReference type="ChEBI" id="CHEBI:57693"/>
        <dbReference type="ChEBI" id="CHEBI:58702"/>
        <dbReference type="ChEBI" id="CHEBI:85985"/>
        <dbReference type="EC" id="2.5.1.55"/>
    </reaction>
</comment>
<dbReference type="InterPro" id="IPR013785">
    <property type="entry name" value="Aldolase_TIM"/>
</dbReference>
<reference evidence="8" key="1">
    <citation type="submission" date="2018-05" db="EMBL/GenBank/DDBJ databases">
        <authorList>
            <person name="Lanie J.A."/>
            <person name="Ng W.-L."/>
            <person name="Kazmierczak K.M."/>
            <person name="Andrzejewski T.M."/>
            <person name="Davidsen T.M."/>
            <person name="Wayne K.J."/>
            <person name="Tettelin H."/>
            <person name="Glass J.I."/>
            <person name="Rusch D."/>
            <person name="Podicherti R."/>
            <person name="Tsui H.-C.T."/>
            <person name="Winkler M.E."/>
        </authorList>
    </citation>
    <scope>NUCLEOTIDE SEQUENCE</scope>
</reference>
<dbReference type="Gene3D" id="3.20.20.70">
    <property type="entry name" value="Aldolase class I"/>
    <property type="match status" value="1"/>
</dbReference>
<protein>
    <recommendedName>
        <fullName evidence="3">3-deoxy-8-phosphooctulonate synthase</fullName>
        <ecNumber evidence="3">2.5.1.55</ecNumber>
    </recommendedName>
</protein>
<dbReference type="InterPro" id="IPR006218">
    <property type="entry name" value="DAHP1/KDSA"/>
</dbReference>
<evidence type="ECO:0000256" key="6">
    <source>
        <dbReference type="ARBA" id="ARBA00049112"/>
    </source>
</evidence>
<dbReference type="GO" id="GO:0005737">
    <property type="term" value="C:cytoplasm"/>
    <property type="evidence" value="ECO:0007669"/>
    <property type="project" value="UniProtKB-SubCell"/>
</dbReference>
<dbReference type="PANTHER" id="PTHR21057">
    <property type="entry name" value="PHOSPHO-2-DEHYDRO-3-DEOXYHEPTONATE ALDOLASE"/>
    <property type="match status" value="1"/>
</dbReference>
<dbReference type="EC" id="2.5.1.55" evidence="3"/>
<keyword evidence="4" id="KW-0963">Cytoplasm</keyword>